<reference evidence="1 2" key="1">
    <citation type="journal article" date="2014" name="Front. Genet.">
        <title>Genome and metabolic network of "Candidatus Phaeomarinobacter ectocarpi" Ec32, a new candidate genus of Alphaproteobacteria frequently associated with brown algae.</title>
        <authorList>
            <person name="Dittami S.M."/>
            <person name="Barbeyron T."/>
            <person name="Boyen C."/>
            <person name="Cambefort J."/>
            <person name="Collet G."/>
            <person name="Delage L."/>
            <person name="Gobet A."/>
            <person name="Groisillier A."/>
            <person name="Leblanc C."/>
            <person name="Michel G."/>
            <person name="Scornet D."/>
            <person name="Siegel A."/>
            <person name="Tapia J.E."/>
            <person name="Tonon T."/>
        </authorList>
    </citation>
    <scope>NUCLEOTIDE SEQUENCE [LARGE SCALE GENOMIC DNA]</scope>
    <source>
        <strain evidence="1 2">Ec32</strain>
    </source>
</reference>
<dbReference type="OrthoDB" id="3295600at2"/>
<keyword evidence="2" id="KW-1185">Reference proteome</keyword>
<dbReference type="KEGG" id="pect:BN1012_Phect2100"/>
<dbReference type="RefSeq" id="WP_145973387.1">
    <property type="nucleotide sequence ID" value="NZ_HG966617.1"/>
</dbReference>
<sequence>MPRAKMLIGGRRLRRVLELPLLGICGFFAIASPTLASGIQANDVGKTALEQILKTGASIDELAEEISSLLLGRDNRVLKWRQDIEPVLTVAVTRGRSHVEAAKLENLLEELSRLVVEATGTHWEIEIVESVPTRLRTSEAVIRVGGWNKKQPDVGLHYQTYCAEVSCLGFRTATYPLSVAKTEAKMLERGIRDPQFETSGKEVSWFEIANGRGNELLQHTHFETAHSQAHIFASSEREIIHTYCFVARTEAPRWLRSQFLECFLRSLGFVGSSRLYPKSVLGVRLPERPDLFLNNKERVSAEEHAANLPNDLQPFDLLALRVHADGRLKPGADQEETRQVVAQVLSDLKNASQ</sequence>
<organism evidence="1 2">
    <name type="scientific">Candidatus Phaeomarinibacter ectocarpi</name>
    <dbReference type="NCBI Taxonomy" id="1458461"/>
    <lineage>
        <taxon>Bacteria</taxon>
        <taxon>Pseudomonadati</taxon>
        <taxon>Pseudomonadota</taxon>
        <taxon>Alphaproteobacteria</taxon>
        <taxon>Hyphomicrobiales</taxon>
        <taxon>Parvibaculaceae</taxon>
        <taxon>Candidatus Phaeomarinibacter</taxon>
    </lineage>
</organism>
<protein>
    <submittedName>
        <fullName evidence="1">Uncharacterized protein</fullName>
    </submittedName>
</protein>
<evidence type="ECO:0000313" key="1">
    <source>
        <dbReference type="EMBL" id="CDO60313.1"/>
    </source>
</evidence>
<name>X5M9N6_9HYPH</name>
<proteinExistence type="predicted"/>
<accession>X5M9N6</accession>
<dbReference type="Proteomes" id="UP000032160">
    <property type="component" value="Chromosome I"/>
</dbReference>
<dbReference type="AlphaFoldDB" id="X5M9N6"/>
<evidence type="ECO:0000313" key="2">
    <source>
        <dbReference type="Proteomes" id="UP000032160"/>
    </source>
</evidence>
<dbReference type="EMBL" id="HG966617">
    <property type="protein sequence ID" value="CDO60313.1"/>
    <property type="molecule type" value="Genomic_DNA"/>
</dbReference>
<gene>
    <name evidence="1" type="ORF">BN1012_Phect2100</name>
</gene>
<dbReference type="HOGENOM" id="CLU_784559_0_0_5"/>